<dbReference type="InterPro" id="IPR011059">
    <property type="entry name" value="Metal-dep_hydrolase_composite"/>
</dbReference>
<keyword evidence="1" id="KW-0378">Hydrolase</keyword>
<reference evidence="3" key="1">
    <citation type="submission" date="2018-05" db="EMBL/GenBank/DDBJ databases">
        <authorList>
            <person name="Lanie J.A."/>
            <person name="Ng W.-L."/>
            <person name="Kazmierczak K.M."/>
            <person name="Andrzejewski T.M."/>
            <person name="Davidsen T.M."/>
            <person name="Wayne K.J."/>
            <person name="Tettelin H."/>
            <person name="Glass J.I."/>
            <person name="Rusch D."/>
            <person name="Podicherti R."/>
            <person name="Tsui H.-C.T."/>
            <person name="Winkler M.E."/>
        </authorList>
    </citation>
    <scope>NUCLEOTIDE SEQUENCE</scope>
</reference>
<dbReference type="Pfam" id="PF01979">
    <property type="entry name" value="Amidohydro_1"/>
    <property type="match status" value="1"/>
</dbReference>
<accession>A0A382UBZ1</accession>
<dbReference type="PANTHER" id="PTHR43794:SF11">
    <property type="entry name" value="AMIDOHYDROLASE-RELATED DOMAIN-CONTAINING PROTEIN"/>
    <property type="match status" value="1"/>
</dbReference>
<evidence type="ECO:0000259" key="2">
    <source>
        <dbReference type="Pfam" id="PF01979"/>
    </source>
</evidence>
<organism evidence="3">
    <name type="scientific">marine metagenome</name>
    <dbReference type="NCBI Taxonomy" id="408172"/>
    <lineage>
        <taxon>unclassified sequences</taxon>
        <taxon>metagenomes</taxon>
        <taxon>ecological metagenomes</taxon>
    </lineage>
</organism>
<dbReference type="InterPro" id="IPR050287">
    <property type="entry name" value="MTA/SAH_deaminase"/>
</dbReference>
<protein>
    <recommendedName>
        <fullName evidence="2">Amidohydrolase-related domain-containing protein</fullName>
    </recommendedName>
</protein>
<evidence type="ECO:0000313" key="3">
    <source>
        <dbReference type="EMBL" id="SVD31537.1"/>
    </source>
</evidence>
<dbReference type="SUPFAM" id="SSF51338">
    <property type="entry name" value="Composite domain of metallo-dependent hydrolases"/>
    <property type="match status" value="1"/>
</dbReference>
<sequence>VDIFQVAHSARVGQQLVMGTPNHYRIANSDDLLKIACNGGARALGLEQSIGSLEEGKKADIILIDANEPDQIPIYDPLFTAANMTTGQNVSSVIIDGNIVMKERKLLSMDIEQIKANLAQRLPIIMDRFEEVMK</sequence>
<feature type="non-terminal residue" evidence="3">
    <location>
        <position position="1"/>
    </location>
</feature>
<dbReference type="PANTHER" id="PTHR43794">
    <property type="entry name" value="AMINOHYDROLASE SSNA-RELATED"/>
    <property type="match status" value="1"/>
</dbReference>
<dbReference type="GO" id="GO:0016810">
    <property type="term" value="F:hydrolase activity, acting on carbon-nitrogen (but not peptide) bonds"/>
    <property type="evidence" value="ECO:0007669"/>
    <property type="project" value="InterPro"/>
</dbReference>
<proteinExistence type="predicted"/>
<feature type="domain" description="Amidohydrolase-related" evidence="2">
    <location>
        <begin position="30"/>
        <end position="100"/>
    </location>
</feature>
<dbReference type="Gene3D" id="3.20.20.140">
    <property type="entry name" value="Metal-dependent hydrolases"/>
    <property type="match status" value="1"/>
</dbReference>
<gene>
    <name evidence="3" type="ORF">METZ01_LOCUS384391</name>
</gene>
<dbReference type="Gene3D" id="2.30.40.10">
    <property type="entry name" value="Urease, subunit C, domain 1"/>
    <property type="match status" value="1"/>
</dbReference>
<dbReference type="EMBL" id="UINC01142913">
    <property type="protein sequence ID" value="SVD31537.1"/>
    <property type="molecule type" value="Genomic_DNA"/>
</dbReference>
<dbReference type="InterPro" id="IPR006680">
    <property type="entry name" value="Amidohydro-rel"/>
</dbReference>
<evidence type="ECO:0000256" key="1">
    <source>
        <dbReference type="ARBA" id="ARBA00022801"/>
    </source>
</evidence>
<dbReference type="AlphaFoldDB" id="A0A382UBZ1"/>
<name>A0A382UBZ1_9ZZZZ</name>